<name>A0A154WFU3_9PROT</name>
<keyword evidence="10" id="KW-1185">Reference proteome</keyword>
<reference evidence="9 10" key="1">
    <citation type="submission" date="2015-12" db="EMBL/GenBank/DDBJ databases">
        <title>Genome sequence of Oceanibaculum pacificum MCCC 1A02656.</title>
        <authorList>
            <person name="Lu L."/>
            <person name="Lai Q."/>
            <person name="Shao Z."/>
            <person name="Qian P."/>
        </authorList>
    </citation>
    <scope>NUCLEOTIDE SEQUENCE [LARGE SCALE GENOMIC DNA]</scope>
    <source>
        <strain evidence="9 10">MCCC 1A02656</strain>
    </source>
</reference>
<dbReference type="PANTHER" id="PTHR21666:SF288">
    <property type="entry name" value="CELL DIVISION PROTEIN YTFB"/>
    <property type="match status" value="1"/>
</dbReference>
<accession>A0A154WFU3</accession>
<dbReference type="GO" id="GO:0004222">
    <property type="term" value="F:metalloendopeptidase activity"/>
    <property type="evidence" value="ECO:0007669"/>
    <property type="project" value="TreeGrafter"/>
</dbReference>
<keyword evidence="3" id="KW-0479">Metal-binding</keyword>
<comment type="caution">
    <text evidence="9">The sequence shown here is derived from an EMBL/GenBank/DDBJ whole genome shotgun (WGS) entry which is preliminary data.</text>
</comment>
<feature type="signal peptide" evidence="7">
    <location>
        <begin position="1"/>
        <end position="20"/>
    </location>
</feature>
<evidence type="ECO:0000256" key="3">
    <source>
        <dbReference type="ARBA" id="ARBA00022723"/>
    </source>
</evidence>
<dbReference type="InterPro" id="IPR050570">
    <property type="entry name" value="Cell_wall_metabolism_enzyme"/>
</dbReference>
<evidence type="ECO:0000256" key="7">
    <source>
        <dbReference type="SAM" id="SignalP"/>
    </source>
</evidence>
<gene>
    <name evidence="9" type="ORF">AUP43_16485</name>
</gene>
<keyword evidence="4" id="KW-0378">Hydrolase</keyword>
<evidence type="ECO:0000256" key="1">
    <source>
        <dbReference type="ARBA" id="ARBA00001947"/>
    </source>
</evidence>
<organism evidence="9 10">
    <name type="scientific">Oceanibaculum pacificum</name>
    <dbReference type="NCBI Taxonomy" id="580166"/>
    <lineage>
        <taxon>Bacteria</taxon>
        <taxon>Pseudomonadati</taxon>
        <taxon>Pseudomonadota</taxon>
        <taxon>Alphaproteobacteria</taxon>
        <taxon>Rhodospirillales</taxon>
        <taxon>Oceanibaculaceae</taxon>
        <taxon>Oceanibaculum</taxon>
    </lineage>
</organism>
<dbReference type="GO" id="GO:0046872">
    <property type="term" value="F:metal ion binding"/>
    <property type="evidence" value="ECO:0007669"/>
    <property type="project" value="UniProtKB-KW"/>
</dbReference>
<dbReference type="STRING" id="580166.AUP43_16485"/>
<evidence type="ECO:0000313" key="9">
    <source>
        <dbReference type="EMBL" id="KZD12394.1"/>
    </source>
</evidence>
<keyword evidence="5" id="KW-0862">Zinc</keyword>
<dbReference type="Gene3D" id="3.10.450.350">
    <property type="match status" value="1"/>
</dbReference>
<dbReference type="Gene3D" id="2.70.70.10">
    <property type="entry name" value="Glucose Permease (Domain IIA)"/>
    <property type="match status" value="1"/>
</dbReference>
<dbReference type="Pfam" id="PF01551">
    <property type="entry name" value="Peptidase_M23"/>
    <property type="match status" value="1"/>
</dbReference>
<dbReference type="EMBL" id="LPXN01000027">
    <property type="protein sequence ID" value="KZD12394.1"/>
    <property type="molecule type" value="Genomic_DNA"/>
</dbReference>
<keyword evidence="7" id="KW-0732">Signal</keyword>
<dbReference type="PANTHER" id="PTHR21666">
    <property type="entry name" value="PEPTIDASE-RELATED"/>
    <property type="match status" value="1"/>
</dbReference>
<evidence type="ECO:0000256" key="2">
    <source>
        <dbReference type="ARBA" id="ARBA00022670"/>
    </source>
</evidence>
<dbReference type="AlphaFoldDB" id="A0A154WFU3"/>
<dbReference type="GO" id="GO:0006508">
    <property type="term" value="P:proteolysis"/>
    <property type="evidence" value="ECO:0007669"/>
    <property type="project" value="UniProtKB-KW"/>
</dbReference>
<dbReference type="CDD" id="cd12797">
    <property type="entry name" value="M23_peptidase"/>
    <property type="match status" value="1"/>
</dbReference>
<evidence type="ECO:0000313" key="10">
    <source>
        <dbReference type="Proteomes" id="UP000076400"/>
    </source>
</evidence>
<evidence type="ECO:0000256" key="6">
    <source>
        <dbReference type="ARBA" id="ARBA00023049"/>
    </source>
</evidence>
<evidence type="ECO:0000256" key="4">
    <source>
        <dbReference type="ARBA" id="ARBA00022801"/>
    </source>
</evidence>
<feature type="domain" description="M23ase beta-sheet core" evidence="8">
    <location>
        <begin position="255"/>
        <end position="351"/>
    </location>
</feature>
<evidence type="ECO:0000259" key="8">
    <source>
        <dbReference type="Pfam" id="PF01551"/>
    </source>
</evidence>
<dbReference type="InterPro" id="IPR016047">
    <property type="entry name" value="M23ase_b-sheet_dom"/>
</dbReference>
<dbReference type="SUPFAM" id="SSF51261">
    <property type="entry name" value="Duplicated hybrid motif"/>
    <property type="match status" value="1"/>
</dbReference>
<sequence>MIFVALLAMWGMGLSFSSQAETHGRPPVAEAEERSIVAAPGDTLEAMLGRSGIGKAVQREAILAFMAEFDPTELRPGDILAMRLSADGRNALLGMSLTTHLGIQIEIAFTESAQAERMESEPRNVERVAKAKIESSLSETLDTIDAPKRFAVELAALFSSLYDFRRDLRRGNEIAIIWRESVYEEGDAFGEPSLSYARLATERNVLELLISDEDSTAALYRDGALVQRIRAPVEGARLSSIFGRRKHPVYGSVRLHTGVDYEAPVGTPVSSTADGRISFIGRLGGYGRVVDIDHGNGVTTRYAHLSSFADGMSKQARVRADQVIGAVGVSGTATGPNLHYEVRVDGHPIDPLAAPMPAQPAIVANHPSDIQRLTDSRKSVGPADGA</sequence>
<dbReference type="InterPro" id="IPR011055">
    <property type="entry name" value="Dup_hybrid_motif"/>
</dbReference>
<proteinExistence type="predicted"/>
<feature type="chain" id="PRO_5007602477" description="M23ase beta-sheet core domain-containing protein" evidence="7">
    <location>
        <begin position="21"/>
        <end position="386"/>
    </location>
</feature>
<keyword evidence="6" id="KW-0482">Metalloprotease</keyword>
<keyword evidence="2" id="KW-0645">Protease</keyword>
<evidence type="ECO:0000256" key="5">
    <source>
        <dbReference type="ARBA" id="ARBA00022833"/>
    </source>
</evidence>
<comment type="cofactor">
    <cofactor evidence="1">
        <name>Zn(2+)</name>
        <dbReference type="ChEBI" id="CHEBI:29105"/>
    </cofactor>
</comment>
<protein>
    <recommendedName>
        <fullName evidence="8">M23ase beta-sheet core domain-containing protein</fullName>
    </recommendedName>
</protein>
<dbReference type="Proteomes" id="UP000076400">
    <property type="component" value="Unassembled WGS sequence"/>
</dbReference>